<dbReference type="STRING" id="1448315.A0A319CQT0"/>
<dbReference type="InterPro" id="IPR001128">
    <property type="entry name" value="Cyt_P450"/>
</dbReference>
<comment type="similarity">
    <text evidence="2">Belongs to the cytochrome P450 family.</text>
</comment>
<dbReference type="RefSeq" id="XP_025496969.1">
    <property type="nucleotide sequence ID" value="XM_025637718.1"/>
</dbReference>
<keyword evidence="3" id="KW-0349">Heme</keyword>
<keyword evidence="4" id="KW-0479">Metal-binding</keyword>
<comment type="cofactor">
    <cofactor evidence="1">
        <name>heme</name>
        <dbReference type="ChEBI" id="CHEBI:30413"/>
    </cofactor>
</comment>
<dbReference type="AlphaFoldDB" id="A0A319CQT0"/>
<evidence type="ECO:0000313" key="9">
    <source>
        <dbReference type="Proteomes" id="UP000248340"/>
    </source>
</evidence>
<evidence type="ECO:0000256" key="5">
    <source>
        <dbReference type="ARBA" id="ARBA00023002"/>
    </source>
</evidence>
<dbReference type="PANTHER" id="PTHR24305">
    <property type="entry name" value="CYTOCHROME P450"/>
    <property type="match status" value="1"/>
</dbReference>
<keyword evidence="7" id="KW-0503">Monooxygenase</keyword>
<keyword evidence="9" id="KW-1185">Reference proteome</keyword>
<evidence type="ECO:0000256" key="2">
    <source>
        <dbReference type="ARBA" id="ARBA00010617"/>
    </source>
</evidence>
<name>A0A319CQT0_9EURO</name>
<evidence type="ECO:0000313" key="8">
    <source>
        <dbReference type="EMBL" id="PYH86769.1"/>
    </source>
</evidence>
<dbReference type="GO" id="GO:0004497">
    <property type="term" value="F:monooxygenase activity"/>
    <property type="evidence" value="ECO:0007669"/>
    <property type="project" value="UniProtKB-KW"/>
</dbReference>
<dbReference type="Proteomes" id="UP000248340">
    <property type="component" value="Unassembled WGS sequence"/>
</dbReference>
<dbReference type="VEuPathDB" id="FungiDB:BO82DRAFT_379906"/>
<dbReference type="GO" id="GO:0016705">
    <property type="term" value="F:oxidoreductase activity, acting on paired donors, with incorporation or reduction of molecular oxygen"/>
    <property type="evidence" value="ECO:0007669"/>
    <property type="project" value="InterPro"/>
</dbReference>
<evidence type="ECO:0000256" key="6">
    <source>
        <dbReference type="ARBA" id="ARBA00023004"/>
    </source>
</evidence>
<protein>
    <submittedName>
        <fullName evidence="8">Cytochrome P450</fullName>
    </submittedName>
</protein>
<reference evidence="8 9" key="1">
    <citation type="submission" date="2016-12" db="EMBL/GenBank/DDBJ databases">
        <title>The genomes of Aspergillus section Nigri reveals drivers in fungal speciation.</title>
        <authorList>
            <consortium name="DOE Joint Genome Institute"/>
            <person name="Vesth T.C."/>
            <person name="Nybo J."/>
            <person name="Theobald S."/>
            <person name="Brandl J."/>
            <person name="Frisvad J.C."/>
            <person name="Nielsen K.F."/>
            <person name="Lyhne E.K."/>
            <person name="Kogle M.E."/>
            <person name="Kuo A."/>
            <person name="Riley R."/>
            <person name="Clum A."/>
            <person name="Nolan M."/>
            <person name="Lipzen A."/>
            <person name="Salamov A."/>
            <person name="Henrissat B."/>
            <person name="Wiebenga A."/>
            <person name="De Vries R.P."/>
            <person name="Grigoriev I.V."/>
            <person name="Mortensen U.H."/>
            <person name="Andersen M.R."/>
            <person name="Baker S.E."/>
        </authorList>
    </citation>
    <scope>NUCLEOTIDE SEQUENCE [LARGE SCALE GENOMIC DNA]</scope>
    <source>
        <strain evidence="8 9">CBS 121591</strain>
    </source>
</reference>
<accession>A0A319CQT0</accession>
<dbReference type="SUPFAM" id="SSF48264">
    <property type="entry name" value="Cytochrome P450"/>
    <property type="match status" value="1"/>
</dbReference>
<sequence length="318" mass="35730">MQHHPSRWSLHQLRGRWHLFVQDAHGKYGPVVRIGPWELSYTSAAAWQDIYGRRKGNPQMARDRALFNKMSVDSGTITMADDDNQARLRRSLAPAFSPKALVDRSEAGLVTDLRAWYNCTTFDLLGDFAFGSPFGCLKAPGFHEWVQLVVDYFYVAITLQAVHRFWPLDKLLALSLPAFLSERKNRNNERAPEKALSHLATTVDRPDFIHYMPNAMRSGSMTNEEIEKQSTVIILAGSETTSIALTYATYFLSESEITMLAVNQLSSLQAVLQETLRLRPPIANGFPRRTPAEGAVIDGRFVPAGVIYNPLSACFRPS</sequence>
<dbReference type="Gene3D" id="1.10.630.10">
    <property type="entry name" value="Cytochrome P450"/>
    <property type="match status" value="1"/>
</dbReference>
<evidence type="ECO:0000256" key="1">
    <source>
        <dbReference type="ARBA" id="ARBA00001971"/>
    </source>
</evidence>
<keyword evidence="6" id="KW-0408">Iron</keyword>
<organism evidence="8 9">
    <name type="scientific">Aspergillus uvarum CBS 121591</name>
    <dbReference type="NCBI Taxonomy" id="1448315"/>
    <lineage>
        <taxon>Eukaryota</taxon>
        <taxon>Fungi</taxon>
        <taxon>Dikarya</taxon>
        <taxon>Ascomycota</taxon>
        <taxon>Pezizomycotina</taxon>
        <taxon>Eurotiomycetes</taxon>
        <taxon>Eurotiomycetidae</taxon>
        <taxon>Eurotiales</taxon>
        <taxon>Aspergillaceae</taxon>
        <taxon>Aspergillus</taxon>
        <taxon>Aspergillus subgen. Circumdati</taxon>
    </lineage>
</organism>
<dbReference type="PRINTS" id="PR00385">
    <property type="entry name" value="P450"/>
</dbReference>
<dbReference type="EMBL" id="KZ821675">
    <property type="protein sequence ID" value="PYH86769.1"/>
    <property type="molecule type" value="Genomic_DNA"/>
</dbReference>
<evidence type="ECO:0000256" key="3">
    <source>
        <dbReference type="ARBA" id="ARBA00022617"/>
    </source>
</evidence>
<dbReference type="GO" id="GO:0005506">
    <property type="term" value="F:iron ion binding"/>
    <property type="evidence" value="ECO:0007669"/>
    <property type="project" value="InterPro"/>
</dbReference>
<evidence type="ECO:0000256" key="7">
    <source>
        <dbReference type="ARBA" id="ARBA00023033"/>
    </source>
</evidence>
<keyword evidence="5" id="KW-0560">Oxidoreductase</keyword>
<dbReference type="InterPro" id="IPR050121">
    <property type="entry name" value="Cytochrome_P450_monoxygenase"/>
</dbReference>
<dbReference type="Pfam" id="PF00067">
    <property type="entry name" value="p450"/>
    <property type="match status" value="2"/>
</dbReference>
<proteinExistence type="inferred from homology"/>
<evidence type="ECO:0000256" key="4">
    <source>
        <dbReference type="ARBA" id="ARBA00022723"/>
    </source>
</evidence>
<dbReference type="GO" id="GO:0020037">
    <property type="term" value="F:heme binding"/>
    <property type="evidence" value="ECO:0007669"/>
    <property type="project" value="InterPro"/>
</dbReference>
<dbReference type="InterPro" id="IPR036396">
    <property type="entry name" value="Cyt_P450_sf"/>
</dbReference>
<dbReference type="OrthoDB" id="1470350at2759"/>
<gene>
    <name evidence="8" type="ORF">BO82DRAFT_379906</name>
</gene>
<dbReference type="PANTHER" id="PTHR24305:SF210">
    <property type="entry name" value="CYTOCHROME P450 MONOOXYGENASE ASQL-RELATED"/>
    <property type="match status" value="1"/>
</dbReference>
<dbReference type="GeneID" id="37140460"/>